<gene>
    <name evidence="2" type="ORF">TGARI_371170</name>
</gene>
<evidence type="ECO:0000313" key="2">
    <source>
        <dbReference type="EMBL" id="KYF41004.1"/>
    </source>
</evidence>
<evidence type="ECO:0000256" key="1">
    <source>
        <dbReference type="SAM" id="MobiDB-lite"/>
    </source>
</evidence>
<accession>A0A139XQF5</accession>
<dbReference type="Proteomes" id="UP000074247">
    <property type="component" value="Unassembled WGS sequence"/>
</dbReference>
<dbReference type="GO" id="GO:0016874">
    <property type="term" value="F:ligase activity"/>
    <property type="evidence" value="ECO:0007669"/>
    <property type="project" value="UniProtKB-KW"/>
</dbReference>
<dbReference type="VEuPathDB" id="ToxoDB:TGARI_371170"/>
<comment type="caution">
    <text evidence="2">The sequence shown here is derived from an EMBL/GenBank/DDBJ whole genome shotgun (WGS) entry which is preliminary data.</text>
</comment>
<organism evidence="2 3">
    <name type="scientific">Toxoplasma gondii ARI</name>
    <dbReference type="NCBI Taxonomy" id="1074872"/>
    <lineage>
        <taxon>Eukaryota</taxon>
        <taxon>Sar</taxon>
        <taxon>Alveolata</taxon>
        <taxon>Apicomplexa</taxon>
        <taxon>Conoidasida</taxon>
        <taxon>Coccidia</taxon>
        <taxon>Eucoccidiorida</taxon>
        <taxon>Eimeriorina</taxon>
        <taxon>Sarcocystidae</taxon>
        <taxon>Toxoplasma</taxon>
    </lineage>
</organism>
<feature type="non-terminal residue" evidence="2">
    <location>
        <position position="22"/>
    </location>
</feature>
<evidence type="ECO:0000313" key="3">
    <source>
        <dbReference type="Proteomes" id="UP000074247"/>
    </source>
</evidence>
<reference evidence="2 3" key="1">
    <citation type="journal article" date="2016" name="Nat. Commun.">
        <title>Local admixture of amplified and diversified secreted pathogenesis determinants shapes mosaic Toxoplasma gondii genomes.</title>
        <authorList>
            <person name="Lorenzi H."/>
            <person name="Khan A."/>
            <person name="Behnke M.S."/>
            <person name="Namasivayam S."/>
            <person name="Swapna L.S."/>
            <person name="Hadjithomas M."/>
            <person name="Karamycheva S."/>
            <person name="Pinney D."/>
            <person name="Brunk B.P."/>
            <person name="Ajioka J.W."/>
            <person name="Ajzenberg D."/>
            <person name="Boothroyd J.C."/>
            <person name="Boyle J.P."/>
            <person name="Darde M.L."/>
            <person name="Diaz-Miranda M.A."/>
            <person name="Dubey J.P."/>
            <person name="Fritz H.M."/>
            <person name="Gennari S.M."/>
            <person name="Gregory B.D."/>
            <person name="Kim K."/>
            <person name="Saeij J.P."/>
            <person name="Su C."/>
            <person name="White M.W."/>
            <person name="Zhu X.Q."/>
            <person name="Howe D.K."/>
            <person name="Rosenthal B.M."/>
            <person name="Grigg M.E."/>
            <person name="Parkinson J."/>
            <person name="Liu L."/>
            <person name="Kissinger J.C."/>
            <person name="Roos D.S."/>
            <person name="Sibley L.D."/>
        </authorList>
    </citation>
    <scope>NUCLEOTIDE SEQUENCE [LARGE SCALE GENOMIC DNA]</scope>
    <source>
        <strain evidence="2 3">ARI</strain>
    </source>
</reference>
<name>A0A139XQF5_TOXGO</name>
<protein>
    <submittedName>
        <fullName evidence="2">Putative long-chain fatty acid CoA ligase</fullName>
    </submittedName>
</protein>
<feature type="region of interest" description="Disordered" evidence="1">
    <location>
        <begin position="1"/>
        <end position="22"/>
    </location>
</feature>
<proteinExistence type="predicted"/>
<sequence length="22" mass="2327">MGNTQSGPQIVYNVPIEDPVPA</sequence>
<dbReference type="AlphaFoldDB" id="A0A139XQF5"/>
<dbReference type="EMBL" id="AGQS02005327">
    <property type="protein sequence ID" value="KYF41004.1"/>
    <property type="molecule type" value="Genomic_DNA"/>
</dbReference>
<keyword evidence="2" id="KW-0436">Ligase</keyword>